<keyword evidence="9" id="KW-0677">Repeat</keyword>
<dbReference type="PANTHER" id="PTHR10791:SF30">
    <property type="entry name" value="SUGAR TRANSPORTER SWEET1"/>
    <property type="match status" value="1"/>
</dbReference>
<evidence type="ECO:0000313" key="32">
    <source>
        <dbReference type="Proteomes" id="UP000486351"/>
    </source>
</evidence>
<evidence type="ECO:0000256" key="2">
    <source>
        <dbReference type="ARBA" id="ARBA00004653"/>
    </source>
</evidence>
<evidence type="ECO:0000313" key="23">
    <source>
        <dbReference type="EMBL" id="KAE9309590.1"/>
    </source>
</evidence>
<evidence type="ECO:0000256" key="12">
    <source>
        <dbReference type="ARBA" id="ARBA00023136"/>
    </source>
</evidence>
<dbReference type="Proteomes" id="UP000460718">
    <property type="component" value="Unassembled WGS sequence"/>
</dbReference>
<feature type="transmembrane region" description="Helical" evidence="13">
    <location>
        <begin position="191"/>
        <end position="213"/>
    </location>
</feature>
<comment type="similarity">
    <text evidence="3">Belongs to the SWEET sugar transporter family.</text>
</comment>
<dbReference type="EMBL" id="QXFZ01000876">
    <property type="protein sequence ID" value="KAE9102362.1"/>
    <property type="molecule type" value="Genomic_DNA"/>
</dbReference>
<dbReference type="GO" id="GO:0005886">
    <property type="term" value="C:plasma membrane"/>
    <property type="evidence" value="ECO:0007669"/>
    <property type="project" value="UniProtKB-SubCell"/>
</dbReference>
<evidence type="ECO:0000256" key="6">
    <source>
        <dbReference type="ARBA" id="ARBA00022475"/>
    </source>
</evidence>
<evidence type="ECO:0000313" key="27">
    <source>
        <dbReference type="Proteomes" id="UP000440367"/>
    </source>
</evidence>
<feature type="transmembrane region" description="Helical" evidence="13">
    <location>
        <begin position="135"/>
        <end position="153"/>
    </location>
</feature>
<sequence length="264" mass="29142">MTFWVTLVNVATGVADIFLRLSPVPDIYNVHRNKSIGEVAELPLITMVVNCHLWMTYGYTTVSWFPLFGSQLFGEIVGILYNIVYYRWSPEEKRQRLRKLYAIAFAVWCVVTLYVVLGVSGVFGQTKSDVGTSLGYIGCAFSLSMFSSPLATLKLVVSTKSSASIPINMCTMILVSTALWTASGIVENDYFVAVINFVGVLLSCTQIVIYFMYRPGKNDDLEAGKEASFAAMSPKVEPHTTVLAESPAYYKPAVSPLVNGRVLH</sequence>
<evidence type="ECO:0000256" key="11">
    <source>
        <dbReference type="ARBA" id="ARBA00023034"/>
    </source>
</evidence>
<evidence type="ECO:0000313" key="31">
    <source>
        <dbReference type="Proteomes" id="UP000476176"/>
    </source>
</evidence>
<evidence type="ECO:0000313" key="25">
    <source>
        <dbReference type="Proteomes" id="UP000433483"/>
    </source>
</evidence>
<evidence type="ECO:0000313" key="21">
    <source>
        <dbReference type="EMBL" id="KAE9247167.1"/>
    </source>
</evidence>
<keyword evidence="12 13" id="KW-0472">Membrane</keyword>
<dbReference type="GO" id="GO:0000139">
    <property type="term" value="C:Golgi membrane"/>
    <property type="evidence" value="ECO:0007669"/>
    <property type="project" value="UniProtKB-SubCell"/>
</dbReference>
<dbReference type="EMBL" id="QXFY01001782">
    <property type="protein sequence ID" value="KAE9309590.1"/>
    <property type="molecule type" value="Genomic_DNA"/>
</dbReference>
<dbReference type="Proteomes" id="UP000441208">
    <property type="component" value="Unassembled WGS sequence"/>
</dbReference>
<keyword evidence="11" id="KW-0333">Golgi apparatus</keyword>
<feature type="transmembrane region" description="Helical" evidence="13">
    <location>
        <begin position="64"/>
        <end position="88"/>
    </location>
</feature>
<dbReference type="FunFam" id="1.20.1280.290:FF:000007">
    <property type="entry name" value="Bidirectional sugar transporter SWEET7"/>
    <property type="match status" value="1"/>
</dbReference>
<dbReference type="EMBL" id="QXGB01000891">
    <property type="protein sequence ID" value="KAE9201810.1"/>
    <property type="molecule type" value="Genomic_DNA"/>
</dbReference>
<evidence type="ECO:0000313" key="14">
    <source>
        <dbReference type="EMBL" id="KAE8927340.1"/>
    </source>
</evidence>
<evidence type="ECO:0000256" key="9">
    <source>
        <dbReference type="ARBA" id="ARBA00022737"/>
    </source>
</evidence>
<dbReference type="EMBL" id="QXFX01001332">
    <property type="protein sequence ID" value="KAE9092124.1"/>
    <property type="molecule type" value="Genomic_DNA"/>
</dbReference>
<gene>
    <name evidence="22" type="ORF">PF001_g17135</name>
    <name evidence="21" type="ORF">PF002_g6405</name>
    <name evidence="20" type="ORF">PF004_g16941</name>
    <name evidence="19" type="ORF">PF005_g14811</name>
    <name evidence="18" type="ORF">PF006_g19961</name>
    <name evidence="17" type="ORF">PF007_g14788</name>
    <name evidence="23" type="ORF">PF008_g20660</name>
    <name evidence="14" type="ORF">PF009_g22487</name>
    <name evidence="16" type="ORF">PF010_g17923</name>
    <name evidence="15" type="ORF">PF011_g18072</name>
</gene>
<dbReference type="Proteomes" id="UP000440367">
    <property type="component" value="Unassembled WGS sequence"/>
</dbReference>
<keyword evidence="7" id="KW-0762">Sugar transport</keyword>
<dbReference type="Proteomes" id="UP000429523">
    <property type="component" value="Unassembled WGS sequence"/>
</dbReference>
<evidence type="ECO:0000256" key="5">
    <source>
        <dbReference type="ARBA" id="ARBA00022448"/>
    </source>
</evidence>
<dbReference type="Pfam" id="PF03083">
    <property type="entry name" value="MtN3_slv"/>
    <property type="match status" value="2"/>
</dbReference>
<evidence type="ECO:0000313" key="15">
    <source>
        <dbReference type="EMBL" id="KAE8991116.1"/>
    </source>
</evidence>
<dbReference type="InterPro" id="IPR047664">
    <property type="entry name" value="SWEET"/>
</dbReference>
<reference evidence="24 25" key="1">
    <citation type="submission" date="2018-08" db="EMBL/GenBank/DDBJ databases">
        <title>Genomic investigation of the strawberry pathogen Phytophthora fragariae indicates pathogenicity is determined by transcriptional variation in three key races.</title>
        <authorList>
            <person name="Adams T.M."/>
            <person name="Armitage A.D."/>
            <person name="Sobczyk M.K."/>
            <person name="Bates H.J."/>
            <person name="Dunwell J.M."/>
            <person name="Nellist C.F."/>
            <person name="Harrison R.J."/>
        </authorList>
    </citation>
    <scope>NUCLEOTIDE SEQUENCE [LARGE SCALE GENOMIC DNA]</scope>
    <source>
        <strain evidence="22 26">A4</strain>
        <strain evidence="21 27">BC-1</strain>
        <strain evidence="20 31">BC-23</strain>
        <strain evidence="19 25">NOV-27</strain>
        <strain evidence="18 28">NOV-5</strain>
        <strain evidence="17 29">NOV-71</strain>
        <strain evidence="23 32">NOV-77</strain>
        <strain evidence="14 24">NOV-9</strain>
        <strain evidence="16 33">ONT-3</strain>
        <strain evidence="15 30">SCRP245</strain>
    </source>
</reference>
<evidence type="ECO:0000313" key="29">
    <source>
        <dbReference type="Proteomes" id="UP000441208"/>
    </source>
</evidence>
<comment type="caution">
    <text evidence="22">The sequence shown here is derived from an EMBL/GenBank/DDBJ whole genome shotgun (WGS) entry which is preliminary data.</text>
</comment>
<evidence type="ECO:0000256" key="4">
    <source>
        <dbReference type="ARBA" id="ARBA00021741"/>
    </source>
</evidence>
<dbReference type="EMBL" id="QXFW01001418">
    <property type="protein sequence ID" value="KAE8991116.1"/>
    <property type="molecule type" value="Genomic_DNA"/>
</dbReference>
<dbReference type="EMBL" id="QXGA01001703">
    <property type="protein sequence ID" value="KAE9112511.1"/>
    <property type="molecule type" value="Genomic_DNA"/>
</dbReference>
<dbReference type="Proteomes" id="UP000486351">
    <property type="component" value="Unassembled WGS sequence"/>
</dbReference>
<proteinExistence type="inferred from homology"/>
<evidence type="ECO:0000313" key="28">
    <source>
        <dbReference type="Proteomes" id="UP000440732"/>
    </source>
</evidence>
<keyword evidence="10 13" id="KW-1133">Transmembrane helix</keyword>
<keyword evidence="25" id="KW-1185">Reference proteome</keyword>
<dbReference type="PANTHER" id="PTHR10791">
    <property type="entry name" value="RAG1-ACTIVATING PROTEIN 1"/>
    <property type="match status" value="1"/>
</dbReference>
<keyword evidence="6" id="KW-1003">Cell membrane</keyword>
<dbReference type="GO" id="GO:0051119">
    <property type="term" value="F:sugar transmembrane transporter activity"/>
    <property type="evidence" value="ECO:0007669"/>
    <property type="project" value="InterPro"/>
</dbReference>
<evidence type="ECO:0000256" key="7">
    <source>
        <dbReference type="ARBA" id="ARBA00022597"/>
    </source>
</evidence>
<organism evidence="22 26">
    <name type="scientific">Phytophthora fragariae</name>
    <dbReference type="NCBI Taxonomy" id="53985"/>
    <lineage>
        <taxon>Eukaryota</taxon>
        <taxon>Sar</taxon>
        <taxon>Stramenopiles</taxon>
        <taxon>Oomycota</taxon>
        <taxon>Peronosporomycetes</taxon>
        <taxon>Peronosporales</taxon>
        <taxon>Peronosporaceae</taxon>
        <taxon>Phytophthora</taxon>
    </lineage>
</organism>
<evidence type="ECO:0000313" key="16">
    <source>
        <dbReference type="EMBL" id="KAE9092124.1"/>
    </source>
</evidence>
<evidence type="ECO:0000256" key="3">
    <source>
        <dbReference type="ARBA" id="ARBA00007809"/>
    </source>
</evidence>
<feature type="transmembrane region" description="Helical" evidence="13">
    <location>
        <begin position="165"/>
        <end position="185"/>
    </location>
</feature>
<evidence type="ECO:0000256" key="10">
    <source>
        <dbReference type="ARBA" id="ARBA00022989"/>
    </source>
</evidence>
<accession>A0A6A4CVM5</accession>
<protein>
    <recommendedName>
        <fullName evidence="4">Sugar transporter SWEET1</fullName>
    </recommendedName>
</protein>
<evidence type="ECO:0000313" key="30">
    <source>
        <dbReference type="Proteomes" id="UP000460718"/>
    </source>
</evidence>
<dbReference type="EMBL" id="QXGE01001220">
    <property type="protein sequence ID" value="KAE9295856.1"/>
    <property type="molecule type" value="Genomic_DNA"/>
</dbReference>
<dbReference type="OrthoDB" id="409725at2759"/>
<dbReference type="Proteomes" id="UP000488956">
    <property type="component" value="Unassembled WGS sequence"/>
</dbReference>
<evidence type="ECO:0000313" key="24">
    <source>
        <dbReference type="Proteomes" id="UP000429523"/>
    </source>
</evidence>
<keyword evidence="8 13" id="KW-0812">Transmembrane</keyword>
<evidence type="ECO:0000313" key="19">
    <source>
        <dbReference type="EMBL" id="KAE9201810.1"/>
    </source>
</evidence>
<evidence type="ECO:0000313" key="17">
    <source>
        <dbReference type="EMBL" id="KAE9102362.1"/>
    </source>
</evidence>
<dbReference type="FunFam" id="1.20.1280.290:FF:000004">
    <property type="entry name" value="Sugar transporter SWEET"/>
    <property type="match status" value="1"/>
</dbReference>
<evidence type="ECO:0000256" key="1">
    <source>
        <dbReference type="ARBA" id="ARBA00004651"/>
    </source>
</evidence>
<name>A0A6A4CVM5_9STRA</name>
<evidence type="ECO:0000313" key="20">
    <source>
        <dbReference type="EMBL" id="KAE9207775.1"/>
    </source>
</evidence>
<dbReference type="Proteomes" id="UP000476176">
    <property type="component" value="Unassembled WGS sequence"/>
</dbReference>
<evidence type="ECO:0000313" key="22">
    <source>
        <dbReference type="EMBL" id="KAE9295856.1"/>
    </source>
</evidence>
<evidence type="ECO:0000313" key="18">
    <source>
        <dbReference type="EMBL" id="KAE9112511.1"/>
    </source>
</evidence>
<dbReference type="EMBL" id="QXGF01001862">
    <property type="protein sequence ID" value="KAE8927340.1"/>
    <property type="molecule type" value="Genomic_DNA"/>
</dbReference>
<evidence type="ECO:0000313" key="33">
    <source>
        <dbReference type="Proteomes" id="UP000488956"/>
    </source>
</evidence>
<feature type="transmembrane region" description="Helical" evidence="13">
    <location>
        <begin position="100"/>
        <end position="123"/>
    </location>
</feature>
<evidence type="ECO:0000313" key="26">
    <source>
        <dbReference type="Proteomes" id="UP000437068"/>
    </source>
</evidence>
<dbReference type="InterPro" id="IPR004316">
    <property type="entry name" value="SWEET_rpt"/>
</dbReference>
<dbReference type="Gene3D" id="1.20.1280.290">
    <property type="match status" value="2"/>
</dbReference>
<dbReference type="AlphaFoldDB" id="A0A6A4CVM5"/>
<comment type="subcellular location">
    <subcellularLocation>
        <location evidence="1">Cell membrane</location>
        <topology evidence="1">Multi-pass membrane protein</topology>
    </subcellularLocation>
    <subcellularLocation>
        <location evidence="2">Golgi apparatus membrane</location>
        <topology evidence="2">Multi-pass membrane protein</topology>
    </subcellularLocation>
</comment>
<keyword evidence="5" id="KW-0813">Transport</keyword>
<dbReference type="Proteomes" id="UP000433483">
    <property type="component" value="Unassembled WGS sequence"/>
</dbReference>
<dbReference type="EMBL" id="QXGC01001235">
    <property type="protein sequence ID" value="KAE9207775.1"/>
    <property type="molecule type" value="Genomic_DNA"/>
</dbReference>
<dbReference type="Proteomes" id="UP000437068">
    <property type="component" value="Unassembled WGS sequence"/>
</dbReference>
<evidence type="ECO:0000256" key="13">
    <source>
        <dbReference type="SAM" id="Phobius"/>
    </source>
</evidence>
<evidence type="ECO:0000256" key="8">
    <source>
        <dbReference type="ARBA" id="ARBA00022692"/>
    </source>
</evidence>
<dbReference type="EMBL" id="QXGD01000222">
    <property type="protein sequence ID" value="KAE9247167.1"/>
    <property type="molecule type" value="Genomic_DNA"/>
</dbReference>
<dbReference type="Proteomes" id="UP000440732">
    <property type="component" value="Unassembled WGS sequence"/>
</dbReference>